<evidence type="ECO:0000256" key="8">
    <source>
        <dbReference type="ARBA" id="ARBA00023002"/>
    </source>
</evidence>
<dbReference type="SUPFAM" id="SSF102114">
    <property type="entry name" value="Radical SAM enzymes"/>
    <property type="match status" value="1"/>
</dbReference>
<dbReference type="NCBIfam" id="TIGR02491">
    <property type="entry name" value="NrdG"/>
    <property type="match status" value="1"/>
</dbReference>
<evidence type="ECO:0000313" key="13">
    <source>
        <dbReference type="EMBL" id="WDH80810.1"/>
    </source>
</evidence>
<keyword evidence="9" id="KW-0408">Iron</keyword>
<evidence type="ECO:0000256" key="11">
    <source>
        <dbReference type="ARBA" id="ARBA00047365"/>
    </source>
</evidence>
<keyword evidence="8 12" id="KW-0560">Oxidoreductase</keyword>
<dbReference type="Pfam" id="PF13353">
    <property type="entry name" value="Fer4_12"/>
    <property type="match status" value="1"/>
</dbReference>
<evidence type="ECO:0000256" key="7">
    <source>
        <dbReference type="ARBA" id="ARBA00022723"/>
    </source>
</evidence>
<dbReference type="SFLD" id="SFLDG01066">
    <property type="entry name" value="organic_radical-activating_enz"/>
    <property type="match status" value="1"/>
</dbReference>
<dbReference type="SFLD" id="SFLDS00029">
    <property type="entry name" value="Radical_SAM"/>
    <property type="match status" value="1"/>
</dbReference>
<evidence type="ECO:0000256" key="1">
    <source>
        <dbReference type="ARBA" id="ARBA00001966"/>
    </source>
</evidence>
<dbReference type="InterPro" id="IPR007197">
    <property type="entry name" value="rSAM"/>
</dbReference>
<keyword evidence="7" id="KW-0479">Metal-binding</keyword>
<comment type="cofactor">
    <cofactor evidence="1">
        <name>[4Fe-4S] cluster</name>
        <dbReference type="ChEBI" id="CHEBI:49883"/>
    </cofactor>
</comment>
<dbReference type="EMBL" id="CP118108">
    <property type="protein sequence ID" value="WDI00505.1"/>
    <property type="molecule type" value="Genomic_DNA"/>
</dbReference>
<dbReference type="Gene3D" id="3.20.20.70">
    <property type="entry name" value="Aldolase class I"/>
    <property type="match status" value="1"/>
</dbReference>
<reference evidence="13 16" key="1">
    <citation type="submission" date="2023-02" db="EMBL/GenBank/DDBJ databases">
        <title>Pathogen: clinical or host-associated sample.</title>
        <authorList>
            <person name="Hergert J."/>
            <person name="Casey R."/>
            <person name="Wagner J."/>
            <person name="Young E.L."/>
            <person name="Oakeson K.F."/>
        </authorList>
    </citation>
    <scope>NUCLEOTIDE SEQUENCE</scope>
    <source>
        <strain evidence="14 16">2022CK-00829</strain>
        <strain evidence="13">2022CK-00830</strain>
    </source>
</reference>
<evidence type="ECO:0000256" key="10">
    <source>
        <dbReference type="ARBA" id="ARBA00023014"/>
    </source>
</evidence>
<evidence type="ECO:0000313" key="16">
    <source>
        <dbReference type="Proteomes" id="UP001221519"/>
    </source>
</evidence>
<dbReference type="GO" id="GO:0043365">
    <property type="term" value="F:[formate-C-acetyltransferase]-activating enzyme activity"/>
    <property type="evidence" value="ECO:0007669"/>
    <property type="project" value="InterPro"/>
</dbReference>
<protein>
    <recommendedName>
        <fullName evidence="4 12">Anaerobic ribonucleoside-triphosphate reductase-activating protein</fullName>
        <ecNumber evidence="12">1.97.1.-</ecNumber>
    </recommendedName>
</protein>
<accession>A0AAX3MTD3</accession>
<dbReference type="InterPro" id="IPR012837">
    <property type="entry name" value="NrdG"/>
</dbReference>
<keyword evidence="6" id="KW-0949">S-adenosyl-L-methionine</keyword>
<evidence type="ECO:0000256" key="12">
    <source>
        <dbReference type="PIRNR" id="PIRNR000368"/>
    </source>
</evidence>
<dbReference type="AlphaFoldDB" id="A0AAX3MTD3"/>
<comment type="similarity">
    <text evidence="3 12">Belongs to the organic radical-activating enzymes family.</text>
</comment>
<comment type="catalytic activity">
    <reaction evidence="11">
        <text>glycyl-[protein] + reduced [flavodoxin] + S-adenosyl-L-methionine = glycin-2-yl radical-[protein] + semiquinone [flavodoxin] + 5'-deoxyadenosine + L-methionine + H(+)</text>
        <dbReference type="Rhea" id="RHEA:61976"/>
        <dbReference type="Rhea" id="RHEA-COMP:10622"/>
        <dbReference type="Rhea" id="RHEA-COMP:14480"/>
        <dbReference type="Rhea" id="RHEA-COMP:15993"/>
        <dbReference type="Rhea" id="RHEA-COMP:15994"/>
        <dbReference type="ChEBI" id="CHEBI:15378"/>
        <dbReference type="ChEBI" id="CHEBI:17319"/>
        <dbReference type="ChEBI" id="CHEBI:29947"/>
        <dbReference type="ChEBI" id="CHEBI:32722"/>
        <dbReference type="ChEBI" id="CHEBI:57618"/>
        <dbReference type="ChEBI" id="CHEBI:57844"/>
        <dbReference type="ChEBI" id="CHEBI:59789"/>
        <dbReference type="ChEBI" id="CHEBI:140311"/>
    </reaction>
</comment>
<dbReference type="GO" id="GO:0051539">
    <property type="term" value="F:4 iron, 4 sulfur cluster binding"/>
    <property type="evidence" value="ECO:0007669"/>
    <property type="project" value="UniProtKB-KW"/>
</dbReference>
<sequence length="170" mass="19393">MNICGYIPESVNEGAGLRAVVFISGCRHACPGCFNKDSWDFEAGTPFTEAEQMRIIRDIKHNPLVDGLTLCGGDPFFSAEECIQFIEHFKEHCPDKTIWAYSGFTFEALLANRKRKQLLLLCDMLIDGRFIEEKKDVSLLYRGSRNQRIIDVKCSLRSNRIVLYNEGVSY</sequence>
<evidence type="ECO:0000313" key="14">
    <source>
        <dbReference type="EMBL" id="WDI00505.1"/>
    </source>
</evidence>
<dbReference type="EC" id="1.97.1.-" evidence="12"/>
<evidence type="ECO:0000256" key="5">
    <source>
        <dbReference type="ARBA" id="ARBA00022485"/>
    </source>
</evidence>
<dbReference type="InterPro" id="IPR058240">
    <property type="entry name" value="rSAM_sf"/>
</dbReference>
<proteinExistence type="inferred from homology"/>
<dbReference type="PIRSF" id="PIRSF000368">
    <property type="entry name" value="NrdG"/>
    <property type="match status" value="1"/>
</dbReference>
<dbReference type="Proteomes" id="UP001220962">
    <property type="component" value="Chromosome"/>
</dbReference>
<dbReference type="SFLD" id="SFLDG01063">
    <property type="entry name" value="activating_enzymes__group_1"/>
    <property type="match status" value="1"/>
</dbReference>
<dbReference type="PANTHER" id="PTHR30352">
    <property type="entry name" value="PYRUVATE FORMATE-LYASE-ACTIVATING ENZYME"/>
    <property type="match status" value="1"/>
</dbReference>
<evidence type="ECO:0000256" key="2">
    <source>
        <dbReference type="ARBA" id="ARBA00003852"/>
    </source>
</evidence>
<dbReference type="InterPro" id="IPR034457">
    <property type="entry name" value="Organic_radical-activating"/>
</dbReference>
<keyword evidence="16" id="KW-1185">Reference proteome</keyword>
<keyword evidence="5" id="KW-0004">4Fe-4S</keyword>
<comment type="function">
    <text evidence="2 12">Activation of anaerobic ribonucleoside-triphosphate reductase under anaerobic conditions by generation of an organic free radical, using S-adenosylmethionine and reduced flavodoxin as cosubstrates to produce 5'-deoxy-adenosine.</text>
</comment>
<evidence type="ECO:0000256" key="3">
    <source>
        <dbReference type="ARBA" id="ARBA00009777"/>
    </source>
</evidence>
<dbReference type="InterPro" id="IPR001989">
    <property type="entry name" value="Radical_activat_CS"/>
</dbReference>
<dbReference type="InterPro" id="IPR013785">
    <property type="entry name" value="Aldolase_TIM"/>
</dbReference>
<dbReference type="PROSITE" id="PS01087">
    <property type="entry name" value="RADICAL_ACTIVATING"/>
    <property type="match status" value="1"/>
</dbReference>
<organism evidence="13 15">
    <name type="scientific">Paenibacillus urinalis</name>
    <dbReference type="NCBI Taxonomy" id="521520"/>
    <lineage>
        <taxon>Bacteria</taxon>
        <taxon>Bacillati</taxon>
        <taxon>Bacillota</taxon>
        <taxon>Bacilli</taxon>
        <taxon>Bacillales</taxon>
        <taxon>Paenibacillaceae</taxon>
        <taxon>Paenibacillus</taxon>
    </lineage>
</organism>
<dbReference type="GO" id="GO:0004748">
    <property type="term" value="F:ribonucleoside-diphosphate reductase activity, thioredoxin disulfide as acceptor"/>
    <property type="evidence" value="ECO:0007669"/>
    <property type="project" value="TreeGrafter"/>
</dbReference>
<dbReference type="Proteomes" id="UP001221519">
    <property type="component" value="Chromosome"/>
</dbReference>
<evidence type="ECO:0000256" key="9">
    <source>
        <dbReference type="ARBA" id="ARBA00023004"/>
    </source>
</evidence>
<evidence type="ECO:0000313" key="15">
    <source>
        <dbReference type="Proteomes" id="UP001220962"/>
    </source>
</evidence>
<evidence type="ECO:0000256" key="6">
    <source>
        <dbReference type="ARBA" id="ARBA00022691"/>
    </source>
</evidence>
<dbReference type="RefSeq" id="WP_205052993.1">
    <property type="nucleotide sequence ID" value="NZ_CP118101.1"/>
</dbReference>
<keyword evidence="10" id="KW-0411">Iron-sulfur</keyword>
<gene>
    <name evidence="13" type="primary">nrdG</name>
    <name evidence="13" type="ORF">PUW23_14790</name>
    <name evidence="14" type="ORF">PUW25_14530</name>
</gene>
<dbReference type="GO" id="GO:0046872">
    <property type="term" value="F:metal ion binding"/>
    <property type="evidence" value="ECO:0007669"/>
    <property type="project" value="UniProtKB-KW"/>
</dbReference>
<dbReference type="PANTHER" id="PTHR30352:SF2">
    <property type="entry name" value="ANAEROBIC RIBONUCLEOSIDE-TRIPHOSPHATE REDUCTASE-ACTIVATING PROTEIN"/>
    <property type="match status" value="1"/>
</dbReference>
<name>A0AAX3MTD3_9BACL</name>
<evidence type="ECO:0000256" key="4">
    <source>
        <dbReference type="ARBA" id="ARBA00014281"/>
    </source>
</evidence>
<dbReference type="EMBL" id="CP118101">
    <property type="protein sequence ID" value="WDH80810.1"/>
    <property type="molecule type" value="Genomic_DNA"/>
</dbReference>
<dbReference type="SFLD" id="SFLDF00299">
    <property type="entry name" value="anaerobic_ribonucleoside-triph"/>
    <property type="match status" value="1"/>
</dbReference>